<evidence type="ECO:0000313" key="3">
    <source>
        <dbReference type="Proteomes" id="UP000664382"/>
    </source>
</evidence>
<organism evidence="2 3">
    <name type="scientific">Leucobacter weissii</name>
    <dbReference type="NCBI Taxonomy" id="1983706"/>
    <lineage>
        <taxon>Bacteria</taxon>
        <taxon>Bacillati</taxon>
        <taxon>Actinomycetota</taxon>
        <taxon>Actinomycetes</taxon>
        <taxon>Micrococcales</taxon>
        <taxon>Microbacteriaceae</taxon>
        <taxon>Leucobacter</taxon>
    </lineage>
</organism>
<proteinExistence type="predicted"/>
<sequence length="339" mass="35193">MNTPTAPATATAMRAWSQRRYGGPDAVHPIESEVPRPAASEVLVRVSVCALNSADVRLMRGDPRLIRLAFGLRRPRAAVQGRDVCGTVVAAGADVAGLSPGDRVAGEIDGGGLAGFVAVPRAKLVSVPAELDDATAAALPLAGGTAWQALDLARVGEGSRVLVLGAGGGVGMFAVRLAVLRGAEVHARCSPRAAEAVREQGAQRIEDRDRDLSALPAHGYDAILDLGGRAPLRSLRRLLRTRGCIVGISGGEHRWFGPLGRMALGALLSLSGRRRFRPLVATAKPEITRELLALAASGELVPVIAHRYPFAEAPAALAHLDDGRAVGKVLVLGSPPDPG</sequence>
<dbReference type="EMBL" id="JAGDYM010000007">
    <property type="protein sequence ID" value="MBO1901787.1"/>
    <property type="molecule type" value="Genomic_DNA"/>
</dbReference>
<dbReference type="PANTHER" id="PTHR11695">
    <property type="entry name" value="ALCOHOL DEHYDROGENASE RELATED"/>
    <property type="match status" value="1"/>
</dbReference>
<comment type="caution">
    <text evidence="2">The sequence shown here is derived from an EMBL/GenBank/DDBJ whole genome shotgun (WGS) entry which is preliminary data.</text>
</comment>
<dbReference type="AlphaFoldDB" id="A0A939MN08"/>
<reference evidence="2" key="1">
    <citation type="submission" date="2021-03" db="EMBL/GenBank/DDBJ databases">
        <title>Leucobacter chromiisoli sp. nov., isolated from chromium-containing soil of chemical plant.</title>
        <authorList>
            <person name="Xu Z."/>
        </authorList>
    </citation>
    <scope>NUCLEOTIDE SEQUENCE</scope>
    <source>
        <strain evidence="2">S27</strain>
    </source>
</reference>
<dbReference type="Gene3D" id="3.90.180.10">
    <property type="entry name" value="Medium-chain alcohol dehydrogenases, catalytic domain"/>
    <property type="match status" value="1"/>
</dbReference>
<dbReference type="InterPro" id="IPR036291">
    <property type="entry name" value="NAD(P)-bd_dom_sf"/>
</dbReference>
<evidence type="ECO:0000259" key="1">
    <source>
        <dbReference type="SMART" id="SM00829"/>
    </source>
</evidence>
<dbReference type="RefSeq" id="WP_208097541.1">
    <property type="nucleotide sequence ID" value="NZ_JAGDYM010000007.1"/>
</dbReference>
<gene>
    <name evidence="2" type="ORF">J4H92_07460</name>
</gene>
<dbReference type="GO" id="GO:0016491">
    <property type="term" value="F:oxidoreductase activity"/>
    <property type="evidence" value="ECO:0007669"/>
    <property type="project" value="InterPro"/>
</dbReference>
<dbReference type="CDD" id="cd08267">
    <property type="entry name" value="MDR1"/>
    <property type="match status" value="1"/>
</dbReference>
<protein>
    <submittedName>
        <fullName evidence="2">NAD(P)-dependent alcohol dehydrogenase</fullName>
    </submittedName>
</protein>
<dbReference type="PANTHER" id="PTHR11695:SF648">
    <property type="entry name" value="ZINC-BINDING OXIDOREDUCTASE"/>
    <property type="match status" value="1"/>
</dbReference>
<dbReference type="Pfam" id="PF13602">
    <property type="entry name" value="ADH_zinc_N_2"/>
    <property type="match status" value="1"/>
</dbReference>
<keyword evidence="3" id="KW-1185">Reference proteome</keyword>
<dbReference type="SUPFAM" id="SSF50129">
    <property type="entry name" value="GroES-like"/>
    <property type="match status" value="1"/>
</dbReference>
<dbReference type="InterPro" id="IPR011032">
    <property type="entry name" value="GroES-like_sf"/>
</dbReference>
<evidence type="ECO:0000313" key="2">
    <source>
        <dbReference type="EMBL" id="MBO1901787.1"/>
    </source>
</evidence>
<dbReference type="SUPFAM" id="SSF51735">
    <property type="entry name" value="NAD(P)-binding Rossmann-fold domains"/>
    <property type="match status" value="1"/>
</dbReference>
<dbReference type="InterPro" id="IPR020843">
    <property type="entry name" value="ER"/>
</dbReference>
<dbReference type="InterPro" id="IPR050700">
    <property type="entry name" value="YIM1/Zinc_Alcohol_DH_Fams"/>
</dbReference>
<dbReference type="InterPro" id="IPR013154">
    <property type="entry name" value="ADH-like_N"/>
</dbReference>
<dbReference type="Gene3D" id="3.40.50.720">
    <property type="entry name" value="NAD(P)-binding Rossmann-like Domain"/>
    <property type="match status" value="1"/>
</dbReference>
<feature type="domain" description="Enoyl reductase (ER)" evidence="1">
    <location>
        <begin position="22"/>
        <end position="331"/>
    </location>
</feature>
<dbReference type="Pfam" id="PF08240">
    <property type="entry name" value="ADH_N"/>
    <property type="match status" value="1"/>
</dbReference>
<accession>A0A939MN08</accession>
<dbReference type="SMART" id="SM00829">
    <property type="entry name" value="PKS_ER"/>
    <property type="match status" value="1"/>
</dbReference>
<dbReference type="Proteomes" id="UP000664382">
    <property type="component" value="Unassembled WGS sequence"/>
</dbReference>
<name>A0A939MN08_9MICO</name>